<comment type="caution">
    <text evidence="2">The sequence shown here is derived from an EMBL/GenBank/DDBJ whole genome shotgun (WGS) entry which is preliminary data.</text>
</comment>
<name>A0ABN2BB69_9ACTN</name>
<organism evidence="2 3">
    <name type="scientific">Dactylosporangium maewongense</name>
    <dbReference type="NCBI Taxonomy" id="634393"/>
    <lineage>
        <taxon>Bacteria</taxon>
        <taxon>Bacillati</taxon>
        <taxon>Actinomycetota</taxon>
        <taxon>Actinomycetes</taxon>
        <taxon>Micromonosporales</taxon>
        <taxon>Micromonosporaceae</taxon>
        <taxon>Dactylosporangium</taxon>
    </lineage>
</organism>
<protein>
    <submittedName>
        <fullName evidence="2">Uncharacterized protein</fullName>
    </submittedName>
</protein>
<reference evidence="2 3" key="1">
    <citation type="journal article" date="2019" name="Int. J. Syst. Evol. Microbiol.">
        <title>The Global Catalogue of Microorganisms (GCM) 10K type strain sequencing project: providing services to taxonomists for standard genome sequencing and annotation.</title>
        <authorList>
            <consortium name="The Broad Institute Genomics Platform"/>
            <consortium name="The Broad Institute Genome Sequencing Center for Infectious Disease"/>
            <person name="Wu L."/>
            <person name="Ma J."/>
        </authorList>
    </citation>
    <scope>NUCLEOTIDE SEQUENCE [LARGE SCALE GENOMIC DNA]</scope>
    <source>
        <strain evidence="2 3">JCM 15933</strain>
    </source>
</reference>
<feature type="region of interest" description="Disordered" evidence="1">
    <location>
        <begin position="79"/>
        <end position="98"/>
    </location>
</feature>
<accession>A0ABN2BB69</accession>
<keyword evidence="3" id="KW-1185">Reference proteome</keyword>
<feature type="compositionally biased region" description="Basic and acidic residues" evidence="1">
    <location>
        <begin position="79"/>
        <end position="89"/>
    </location>
</feature>
<sequence length="98" mass="9988">MASSRWIAGAADASPRSLIGSLSGRRLGQLAVTLRSERIGGMSVHVIKAALSLRCCLTVEGQVLGAGCAITVAYQARSRDGDGHGERLGPSEGVGIVA</sequence>
<evidence type="ECO:0000256" key="1">
    <source>
        <dbReference type="SAM" id="MobiDB-lite"/>
    </source>
</evidence>
<proteinExistence type="predicted"/>
<dbReference type="EMBL" id="BAAAQD010000013">
    <property type="protein sequence ID" value="GAA1536427.1"/>
    <property type="molecule type" value="Genomic_DNA"/>
</dbReference>
<dbReference type="Proteomes" id="UP001501470">
    <property type="component" value="Unassembled WGS sequence"/>
</dbReference>
<gene>
    <name evidence="2" type="ORF">GCM10009827_063710</name>
</gene>
<evidence type="ECO:0000313" key="2">
    <source>
        <dbReference type="EMBL" id="GAA1536427.1"/>
    </source>
</evidence>
<evidence type="ECO:0000313" key="3">
    <source>
        <dbReference type="Proteomes" id="UP001501470"/>
    </source>
</evidence>